<protein>
    <submittedName>
        <fullName evidence="1">Uncharacterized protein</fullName>
    </submittedName>
</protein>
<evidence type="ECO:0000313" key="1">
    <source>
        <dbReference type="EMBL" id="QHT08580.1"/>
    </source>
</evidence>
<proteinExistence type="predicted"/>
<dbReference type="EMBL" id="MN739499">
    <property type="protein sequence ID" value="QHT08580.1"/>
    <property type="molecule type" value="Genomic_DNA"/>
</dbReference>
<organism evidence="1">
    <name type="scientific">viral metagenome</name>
    <dbReference type="NCBI Taxonomy" id="1070528"/>
    <lineage>
        <taxon>unclassified sequences</taxon>
        <taxon>metagenomes</taxon>
        <taxon>organismal metagenomes</taxon>
    </lineage>
</organism>
<sequence>MVNSKFKLAIVNLWNGKIHGQIPDNEIPNEEQISKYFINDSSINIEEFFDKGNYRYIGRYIKMMNTQINNMIDLNLLGEYYGPIFNNLLDKKIIGLQIIQPITVGYYELAMIKTHWIRLIQRRWREIRKKRLNAKKNIFNLRHREIYGKYPDNCNIPFKLGL</sequence>
<dbReference type="AlphaFoldDB" id="A0A6C0CX96"/>
<accession>A0A6C0CX96</accession>
<reference evidence="1" key="1">
    <citation type="journal article" date="2020" name="Nature">
        <title>Giant virus diversity and host interactions through global metagenomics.</title>
        <authorList>
            <person name="Schulz F."/>
            <person name="Roux S."/>
            <person name="Paez-Espino D."/>
            <person name="Jungbluth S."/>
            <person name="Walsh D.A."/>
            <person name="Denef V.J."/>
            <person name="McMahon K.D."/>
            <person name="Konstantinidis K.T."/>
            <person name="Eloe-Fadrosh E.A."/>
            <person name="Kyrpides N.C."/>
            <person name="Woyke T."/>
        </authorList>
    </citation>
    <scope>NUCLEOTIDE SEQUENCE</scope>
    <source>
        <strain evidence="1">GVMAG-M-3300023109-53</strain>
    </source>
</reference>
<name>A0A6C0CX96_9ZZZZ</name>